<protein>
    <submittedName>
        <fullName evidence="1">Uncharacterized protein</fullName>
    </submittedName>
</protein>
<comment type="caution">
    <text evidence="1">The sequence shown here is derived from an EMBL/GenBank/DDBJ whole genome shotgun (WGS) entry which is preliminary data.</text>
</comment>
<keyword evidence="2" id="KW-1185">Reference proteome</keyword>
<reference evidence="2" key="1">
    <citation type="journal article" date="2023" name="Nat. Plants">
        <title>Single-cell RNA sequencing provides a high-resolution roadmap for understanding the multicellular compartmentation of specialized metabolism.</title>
        <authorList>
            <person name="Sun S."/>
            <person name="Shen X."/>
            <person name="Li Y."/>
            <person name="Li Y."/>
            <person name="Wang S."/>
            <person name="Li R."/>
            <person name="Zhang H."/>
            <person name="Shen G."/>
            <person name="Guo B."/>
            <person name="Wei J."/>
            <person name="Xu J."/>
            <person name="St-Pierre B."/>
            <person name="Chen S."/>
            <person name="Sun C."/>
        </authorList>
    </citation>
    <scope>NUCLEOTIDE SEQUENCE [LARGE SCALE GENOMIC DNA]</scope>
</reference>
<gene>
    <name evidence="1" type="ORF">M9H77_33196</name>
</gene>
<dbReference type="Proteomes" id="UP001060085">
    <property type="component" value="Linkage Group LG08"/>
</dbReference>
<evidence type="ECO:0000313" key="1">
    <source>
        <dbReference type="EMBL" id="KAI5647191.1"/>
    </source>
</evidence>
<evidence type="ECO:0000313" key="2">
    <source>
        <dbReference type="Proteomes" id="UP001060085"/>
    </source>
</evidence>
<organism evidence="1 2">
    <name type="scientific">Catharanthus roseus</name>
    <name type="common">Madagascar periwinkle</name>
    <name type="synonym">Vinca rosea</name>
    <dbReference type="NCBI Taxonomy" id="4058"/>
    <lineage>
        <taxon>Eukaryota</taxon>
        <taxon>Viridiplantae</taxon>
        <taxon>Streptophyta</taxon>
        <taxon>Embryophyta</taxon>
        <taxon>Tracheophyta</taxon>
        <taxon>Spermatophyta</taxon>
        <taxon>Magnoliopsida</taxon>
        <taxon>eudicotyledons</taxon>
        <taxon>Gunneridae</taxon>
        <taxon>Pentapetalae</taxon>
        <taxon>asterids</taxon>
        <taxon>lamiids</taxon>
        <taxon>Gentianales</taxon>
        <taxon>Apocynaceae</taxon>
        <taxon>Rauvolfioideae</taxon>
        <taxon>Vinceae</taxon>
        <taxon>Catharanthinae</taxon>
        <taxon>Catharanthus</taxon>
    </lineage>
</organism>
<dbReference type="EMBL" id="CM044708">
    <property type="protein sequence ID" value="KAI5647191.1"/>
    <property type="molecule type" value="Genomic_DNA"/>
</dbReference>
<proteinExistence type="predicted"/>
<sequence length="796" mass="89179">MRRTFLSSKNPFYLLKPKREKPISAAAFRHFCTEPQPFVSPGGLDTGTGVASVQTSKPDDPPSIIDPIRKIASLLRDTNPEDWPGNAELRNLLSGSSETCSSSLLKITRQLGSYQKSLQFFNYVKTNRVHDESSTTSVSPDPSALSFTFQGVLEHASCEEGRDVPTKLQELFVFARDQNVPLTVMSATLLMKHFGRAKMFEETVAVFNALDPALRNTFVVNLLLDSMLKAGRLDDALKLFDEMLESKLEFFPNRNTVDIVLPSVLTRNWSGRSLREKEIFELVLKFAQYDVFPNSVWLTQVVSKFCRQGKCDLAWDLVHEVMRLGGEVETVPCNALLTGLGKDHNFQRMNLLMNEMKEKKIQPDVVTFGILINNLCKMRRVDQALEVFKSMRGEKESGGISVEPDSVIYNTLIDGLCKVGRQEEGLELMEKMRSQDGCRPDTATYNCLMDGFCKAGEIDRAFELFNQMNSDGVEPNVITLNTLLNGMSKSGRVSTAIQFFDEMQGKGLRGDATSYTILITAFCSVNNIEKAMKFFDQMLQNGISPDATVYYSLISGLSQAGRMDDASFVVSKMRASGFCLDIISYNVLISGFCRKNKFDKAVELFEQMDESGVMPDRVTFNTLISYFGEKGHLGIVHRLMEKMLKDGIRPNIVTYGAMIHAHCEAGKLEEAMQIYKQMSSGPGPWGPGKSPNTIIYNTLINAHCKANKIEIALSLLDDMKDKGVRPNTSTFNSLLRALQENHWLEKAFELMDQMTNMACNPDYITMEILTEWLPAVGQTEKLQTFVKGYKVSPSIA</sequence>
<name>A0ACB9ZIY2_CATRO</name>
<accession>A0ACB9ZIY2</accession>